<gene>
    <name evidence="1" type="ORF">EHI_184250</name>
</gene>
<dbReference type="GeneID" id="6220151"/>
<dbReference type="AlphaFoldDB" id="B1N4M1"/>
<proteinExistence type="predicted"/>
<dbReference type="VEuPathDB" id="AmoebaDB:EHI8A_158700"/>
<dbReference type="VEuPathDB" id="AmoebaDB:KM1_233800"/>
<dbReference type="Proteomes" id="UP000001926">
    <property type="component" value="Partially assembled WGS sequence"/>
</dbReference>
<dbReference type="Gene3D" id="1.10.506.10">
    <property type="entry name" value="GTPase Activation - p120gap, domain 1"/>
    <property type="match status" value="1"/>
</dbReference>
<dbReference type="InterPro" id="IPR029071">
    <property type="entry name" value="Ubiquitin-like_domsf"/>
</dbReference>
<dbReference type="InterPro" id="IPR008936">
    <property type="entry name" value="Rho_GTPase_activation_prot"/>
</dbReference>
<evidence type="ECO:0000313" key="2">
    <source>
        <dbReference type="Proteomes" id="UP000001926"/>
    </source>
</evidence>
<reference evidence="1" key="2">
    <citation type="submission" date="2007-03" db="EMBL/GenBank/DDBJ databases">
        <authorList>
            <person name="Lorenzi H."/>
            <person name="Amedeo P."/>
            <person name="Inman J."/>
            <person name="Schobel S."/>
            <person name="Caler E."/>
        </authorList>
    </citation>
    <scope>GENOME REANNOTATION</scope>
    <source>
        <strain evidence="1">HM-1:IMSS</strain>
    </source>
</reference>
<evidence type="ECO:0008006" key="3">
    <source>
        <dbReference type="Google" id="ProtNLM"/>
    </source>
</evidence>
<dbReference type="InParanoid" id="B1N4M1"/>
<sequence>MSYEYITFEEALFSTDVDILTGVLKFFCEKGKSEQETENKLKMFFKFFSGSNRMIDLLEWVIKKEMKETQSVKLMFKRESVYNTIIRIYMEYDIKQLFVSLTESIIILINKNKIYINLMDISQKVTTKELKKLKELMKYFIKKLLLIDFPSSFISFISEIATELTEYFPGETTNVLTDLLLKRFLCSVLVTTIPKENKEFVCMTLQSISLIFKWVLDGQYDVDCLWKKEFKRFAQTRSLLISNWLINLFTTNGMKSSDTSLEETEVDENMTVGELRQHMAALYFANPEEIKLSEKKGNSYYKELKYDMLTLKSLDFTPQSLVLVESTKGKSLLFNTIY</sequence>
<evidence type="ECO:0000313" key="1">
    <source>
        <dbReference type="EMBL" id="EDS89088.1"/>
    </source>
</evidence>
<reference evidence="1" key="1">
    <citation type="journal article" date="2005" name="Nature">
        <title>The genome of the protist parasite Entamoeba histolytica.</title>
        <authorList>
            <person name="Loftus B."/>
            <person name="Anderson I."/>
            <person name="Davies R."/>
            <person name="Alsmark U.C."/>
            <person name="Samuelson J."/>
            <person name="Amedeo P."/>
            <person name="Roncaglia P."/>
            <person name="Berriman M."/>
            <person name="Hirt R.P."/>
            <person name="Mann B.J."/>
            <person name="Nozaki T."/>
            <person name="Suh B."/>
            <person name="Pop M."/>
            <person name="Duchene M."/>
            <person name="Ackers J."/>
            <person name="Tannich E."/>
            <person name="Leippe M."/>
            <person name="Hofer M."/>
            <person name="Bruchhaus I."/>
            <person name="Willhoeft U."/>
            <person name="Bhattacharya A."/>
            <person name="Chillingworth T."/>
            <person name="Churcher C."/>
            <person name="Hance Z."/>
            <person name="Harris B."/>
            <person name="Harris D."/>
            <person name="Jagels K."/>
            <person name="Moule S."/>
            <person name="Mungall K."/>
            <person name="Ormond D."/>
            <person name="Squares R."/>
            <person name="Whitehead S."/>
            <person name="Quail M.A."/>
            <person name="Rabbinowitsch E."/>
            <person name="Norbertczak H."/>
            <person name="Price C."/>
            <person name="Wang Z."/>
            <person name="Guillen N."/>
            <person name="Gilchrist C."/>
            <person name="Stroup S.E."/>
            <person name="Bhattacharya S."/>
            <person name="Lohia A."/>
            <person name="Foster P.G."/>
            <person name="Sicheritz-Ponten T."/>
            <person name="Weber C."/>
            <person name="Singh U."/>
            <person name="Mukherjee C."/>
            <person name="El-Sayed N.M."/>
            <person name="Petri W.A.Jr."/>
            <person name="Clark C.G."/>
            <person name="Embley T.M."/>
            <person name="Barrell B."/>
            <person name="Fraser C.M."/>
            <person name="Hall N."/>
        </authorList>
    </citation>
    <scope>NUCLEOTIDE SEQUENCE [LARGE SCALE GENOMIC DNA]</scope>
    <source>
        <strain evidence="1">HM-1:IMSS</strain>
    </source>
</reference>
<dbReference type="VEuPathDB" id="AmoebaDB:EHI_184250"/>
<dbReference type="HOGENOM" id="CLU_822420_0_0_1"/>
<organism evidence="1 2">
    <name type="scientific">Entamoeba histolytica (strain ATCC 30459 / HM-1:IMSS / ABRM)</name>
    <dbReference type="NCBI Taxonomy" id="294381"/>
    <lineage>
        <taxon>Eukaryota</taxon>
        <taxon>Amoebozoa</taxon>
        <taxon>Evosea</taxon>
        <taxon>Archamoebae</taxon>
        <taxon>Mastigamoebida</taxon>
        <taxon>Entamoebidae</taxon>
        <taxon>Entamoeba</taxon>
    </lineage>
</organism>
<dbReference type="EMBL" id="DS571436">
    <property type="protein sequence ID" value="EDS89088.1"/>
    <property type="molecule type" value="Genomic_DNA"/>
</dbReference>
<dbReference type="SUPFAM" id="SSF48350">
    <property type="entry name" value="GTPase activation domain, GAP"/>
    <property type="match status" value="1"/>
</dbReference>
<dbReference type="KEGG" id="ehi:EHI_184250"/>
<dbReference type="RefSeq" id="XP_001914137.1">
    <property type="nucleotide sequence ID" value="XM_001914102.1"/>
</dbReference>
<name>B1N4M1_ENTH1</name>
<dbReference type="VEuPathDB" id="AmoebaDB:EHI5A_064800"/>
<dbReference type="VEuPathDB" id="AmoebaDB:EHI7A_140770"/>
<accession>B1N4M1</accession>
<dbReference type="SUPFAM" id="SSF54236">
    <property type="entry name" value="Ubiquitin-like"/>
    <property type="match status" value="1"/>
</dbReference>
<protein>
    <recommendedName>
        <fullName evidence="3">GTPase-activator protein for Ras family GTPase</fullName>
    </recommendedName>
</protein>
<keyword evidence="2" id="KW-1185">Reference proteome</keyword>
<dbReference type="OrthoDB" id="10292686at2759"/>